<protein>
    <submittedName>
        <fullName evidence="1">Uncharacterized protein</fullName>
    </submittedName>
</protein>
<organism evidence="1 2">
    <name type="scientific">Candidatus Erysipelatoclostridium merdavium</name>
    <dbReference type="NCBI Taxonomy" id="2838566"/>
    <lineage>
        <taxon>Bacteria</taxon>
        <taxon>Bacillati</taxon>
        <taxon>Bacillota</taxon>
        <taxon>Erysipelotrichia</taxon>
        <taxon>Erysipelotrichales</taxon>
        <taxon>Erysipelotrichales incertae sedis</taxon>
    </lineage>
</organism>
<dbReference type="Proteomes" id="UP000886724">
    <property type="component" value="Unassembled WGS sequence"/>
</dbReference>
<dbReference type="EMBL" id="DXET01000009">
    <property type="protein sequence ID" value="HIX80404.1"/>
    <property type="molecule type" value="Genomic_DNA"/>
</dbReference>
<evidence type="ECO:0000313" key="1">
    <source>
        <dbReference type="EMBL" id="HIX80404.1"/>
    </source>
</evidence>
<proteinExistence type="predicted"/>
<accession>A0A9D1XJC7</accession>
<reference evidence="1" key="2">
    <citation type="submission" date="2021-04" db="EMBL/GenBank/DDBJ databases">
        <authorList>
            <person name="Gilroy R."/>
        </authorList>
    </citation>
    <scope>NUCLEOTIDE SEQUENCE</scope>
    <source>
        <strain evidence="1">ChiGjej1B1-14440</strain>
    </source>
</reference>
<dbReference type="AlphaFoldDB" id="A0A9D1XJC7"/>
<comment type="caution">
    <text evidence="1">The sequence shown here is derived from an EMBL/GenBank/DDBJ whole genome shotgun (WGS) entry which is preliminary data.</text>
</comment>
<name>A0A9D1XJC7_9FIRM</name>
<sequence>MDYTNFKMSEKQVQEFAKFIFADIKSYVENNIEEYEKFLQNENNLDELEGK</sequence>
<evidence type="ECO:0000313" key="2">
    <source>
        <dbReference type="Proteomes" id="UP000886724"/>
    </source>
</evidence>
<gene>
    <name evidence="1" type="ORF">H9980_00300</name>
</gene>
<reference evidence="1" key="1">
    <citation type="journal article" date="2021" name="PeerJ">
        <title>Extensive microbial diversity within the chicken gut microbiome revealed by metagenomics and culture.</title>
        <authorList>
            <person name="Gilroy R."/>
            <person name="Ravi A."/>
            <person name="Getino M."/>
            <person name="Pursley I."/>
            <person name="Horton D.L."/>
            <person name="Alikhan N.F."/>
            <person name="Baker D."/>
            <person name="Gharbi K."/>
            <person name="Hall N."/>
            <person name="Watson M."/>
            <person name="Adriaenssens E.M."/>
            <person name="Foster-Nyarko E."/>
            <person name="Jarju S."/>
            <person name="Secka A."/>
            <person name="Antonio M."/>
            <person name="Oren A."/>
            <person name="Chaudhuri R.R."/>
            <person name="La Ragione R."/>
            <person name="Hildebrand F."/>
            <person name="Pallen M.J."/>
        </authorList>
    </citation>
    <scope>NUCLEOTIDE SEQUENCE</scope>
    <source>
        <strain evidence="1">ChiGjej1B1-14440</strain>
    </source>
</reference>